<comment type="caution">
    <text evidence="1">The sequence shown here is derived from an EMBL/GenBank/DDBJ whole genome shotgun (WGS) entry which is preliminary data.</text>
</comment>
<organism evidence="1 2">
    <name type="scientific">Steinernema hermaphroditum</name>
    <dbReference type="NCBI Taxonomy" id="289476"/>
    <lineage>
        <taxon>Eukaryota</taxon>
        <taxon>Metazoa</taxon>
        <taxon>Ecdysozoa</taxon>
        <taxon>Nematoda</taxon>
        <taxon>Chromadorea</taxon>
        <taxon>Rhabditida</taxon>
        <taxon>Tylenchina</taxon>
        <taxon>Panagrolaimomorpha</taxon>
        <taxon>Strongyloidoidea</taxon>
        <taxon>Steinernematidae</taxon>
        <taxon>Steinernema</taxon>
    </lineage>
</organism>
<reference evidence="1" key="1">
    <citation type="submission" date="2023-06" db="EMBL/GenBank/DDBJ databases">
        <title>Genomic analysis of the entomopathogenic nematode Steinernema hermaphroditum.</title>
        <authorList>
            <person name="Schwarz E.M."/>
            <person name="Heppert J.K."/>
            <person name="Baniya A."/>
            <person name="Schwartz H.T."/>
            <person name="Tan C.-H."/>
            <person name="Antoshechkin I."/>
            <person name="Sternberg P.W."/>
            <person name="Goodrich-Blair H."/>
            <person name="Dillman A.R."/>
        </authorList>
    </citation>
    <scope>NUCLEOTIDE SEQUENCE</scope>
    <source>
        <strain evidence="1">PS9179</strain>
        <tissue evidence="1">Whole animal</tissue>
    </source>
</reference>
<gene>
    <name evidence="1" type="ORF">QR680_002344</name>
</gene>
<name>A0AA39H2C0_9BILA</name>
<proteinExistence type="predicted"/>
<evidence type="ECO:0000313" key="1">
    <source>
        <dbReference type="EMBL" id="KAK0397928.1"/>
    </source>
</evidence>
<dbReference type="AlphaFoldDB" id="A0AA39H2C0"/>
<evidence type="ECO:0000313" key="2">
    <source>
        <dbReference type="Proteomes" id="UP001175271"/>
    </source>
</evidence>
<protein>
    <submittedName>
        <fullName evidence="1">Uncharacterized protein</fullName>
    </submittedName>
</protein>
<keyword evidence="2" id="KW-1185">Reference proteome</keyword>
<dbReference type="EMBL" id="JAUCMV010000005">
    <property type="protein sequence ID" value="KAK0397928.1"/>
    <property type="molecule type" value="Genomic_DNA"/>
</dbReference>
<sequence>MNQERYEMDGEDDLWDNNSRSGYEHVSAIEQTAVIERSERCFSKKLVKKCPKGSSPKETERKRVQFVCVERSSPVVRHPPPPDRSPD</sequence>
<accession>A0AA39H2C0</accession>
<dbReference type="Proteomes" id="UP001175271">
    <property type="component" value="Unassembled WGS sequence"/>
</dbReference>